<proteinExistence type="inferred from homology"/>
<evidence type="ECO:0000256" key="11">
    <source>
        <dbReference type="SAM" id="MobiDB-lite"/>
    </source>
</evidence>
<evidence type="ECO:0000256" key="3">
    <source>
        <dbReference type="ARBA" id="ARBA00022692"/>
    </source>
</evidence>
<keyword evidence="6 10" id="KW-0407">Ion channel</keyword>
<feature type="transmembrane region" description="Helical" evidence="10">
    <location>
        <begin position="46"/>
        <end position="63"/>
    </location>
</feature>
<dbReference type="InterPro" id="IPR003691">
    <property type="entry name" value="FluC"/>
</dbReference>
<organism evidence="12 13">
    <name type="scientific">Nocardioides humi</name>
    <dbReference type="NCBI Taxonomy" id="449461"/>
    <lineage>
        <taxon>Bacteria</taxon>
        <taxon>Bacillati</taxon>
        <taxon>Actinomycetota</taxon>
        <taxon>Actinomycetes</taxon>
        <taxon>Propionibacteriales</taxon>
        <taxon>Nocardioidaceae</taxon>
        <taxon>Nocardioides</taxon>
    </lineage>
</organism>
<gene>
    <name evidence="10" type="primary">fluC</name>
    <name evidence="10" type="synonym">crcB</name>
    <name evidence="12" type="ORF">GCM10009788_01250</name>
</gene>
<sequence length="172" mass="17946">MDHPMTRDPQPDRTQAGRAQAGVEPIDPDVDLQAPGQRFELAAHRATLAVIALGGMLGAMARHRLELAWPMEASGFPWATFATNVAGSFLLGALMVVVQETRAAHPLLRPFAGVGVLGGFTTFSTYAVQGRDLLAGAAPHPGTALAYLFGSVVAALVAVAAGLALARLVVRR</sequence>
<comment type="subcellular location">
    <subcellularLocation>
        <location evidence="1 10">Cell membrane</location>
        <topology evidence="1 10">Multi-pass membrane protein</topology>
    </subcellularLocation>
</comment>
<keyword evidence="10" id="KW-0406">Ion transport</keyword>
<dbReference type="EMBL" id="BAAAOR010000002">
    <property type="protein sequence ID" value="GAA1501975.1"/>
    <property type="molecule type" value="Genomic_DNA"/>
</dbReference>
<evidence type="ECO:0000256" key="4">
    <source>
        <dbReference type="ARBA" id="ARBA00022989"/>
    </source>
</evidence>
<feature type="compositionally biased region" description="Basic and acidic residues" evidence="11">
    <location>
        <begin position="1"/>
        <end position="11"/>
    </location>
</feature>
<comment type="caution">
    <text evidence="12">The sequence shown here is derived from an EMBL/GenBank/DDBJ whole genome shotgun (WGS) entry which is preliminary data.</text>
</comment>
<evidence type="ECO:0000256" key="1">
    <source>
        <dbReference type="ARBA" id="ARBA00004651"/>
    </source>
</evidence>
<comment type="function">
    <text evidence="9 10">Fluoride-specific ion channel. Important for reducing fluoride concentration in the cell, thus reducing its toxicity.</text>
</comment>
<accession>A0ABN1ZPS7</accession>
<evidence type="ECO:0000313" key="12">
    <source>
        <dbReference type="EMBL" id="GAA1501975.1"/>
    </source>
</evidence>
<keyword evidence="10" id="KW-0915">Sodium</keyword>
<comment type="activity regulation">
    <text evidence="10">Na(+) is not transported, but it plays an essential structural role and its presence is essential for fluoride channel function.</text>
</comment>
<dbReference type="PANTHER" id="PTHR28259">
    <property type="entry name" value="FLUORIDE EXPORT PROTEIN 1-RELATED"/>
    <property type="match status" value="1"/>
</dbReference>
<keyword evidence="2 10" id="KW-1003">Cell membrane</keyword>
<evidence type="ECO:0000313" key="13">
    <source>
        <dbReference type="Proteomes" id="UP001500842"/>
    </source>
</evidence>
<keyword evidence="3 10" id="KW-0812">Transmembrane</keyword>
<evidence type="ECO:0000256" key="5">
    <source>
        <dbReference type="ARBA" id="ARBA00023136"/>
    </source>
</evidence>
<comment type="catalytic activity">
    <reaction evidence="8">
        <text>fluoride(in) = fluoride(out)</text>
        <dbReference type="Rhea" id="RHEA:76159"/>
        <dbReference type="ChEBI" id="CHEBI:17051"/>
    </reaction>
    <physiologicalReaction direction="left-to-right" evidence="8">
        <dbReference type="Rhea" id="RHEA:76160"/>
    </physiologicalReaction>
</comment>
<evidence type="ECO:0000256" key="7">
    <source>
        <dbReference type="ARBA" id="ARBA00035120"/>
    </source>
</evidence>
<evidence type="ECO:0000256" key="10">
    <source>
        <dbReference type="HAMAP-Rule" id="MF_00454"/>
    </source>
</evidence>
<keyword evidence="10" id="KW-0813">Transport</keyword>
<feature type="binding site" evidence="10">
    <location>
        <position position="121"/>
    </location>
    <ligand>
        <name>Na(+)</name>
        <dbReference type="ChEBI" id="CHEBI:29101"/>
        <note>structural</note>
    </ligand>
</feature>
<feature type="region of interest" description="Disordered" evidence="11">
    <location>
        <begin position="1"/>
        <end position="28"/>
    </location>
</feature>
<keyword evidence="10" id="KW-0479">Metal-binding</keyword>
<feature type="transmembrane region" description="Helical" evidence="10">
    <location>
        <begin position="75"/>
        <end position="98"/>
    </location>
</feature>
<feature type="binding site" evidence="10">
    <location>
        <position position="118"/>
    </location>
    <ligand>
        <name>Na(+)</name>
        <dbReference type="ChEBI" id="CHEBI:29101"/>
        <note>structural</note>
    </ligand>
</feature>
<reference evidence="12 13" key="1">
    <citation type="journal article" date="2019" name="Int. J. Syst. Evol. Microbiol.">
        <title>The Global Catalogue of Microorganisms (GCM) 10K type strain sequencing project: providing services to taxonomists for standard genome sequencing and annotation.</title>
        <authorList>
            <consortium name="The Broad Institute Genomics Platform"/>
            <consortium name="The Broad Institute Genome Sequencing Center for Infectious Disease"/>
            <person name="Wu L."/>
            <person name="Ma J."/>
        </authorList>
    </citation>
    <scope>NUCLEOTIDE SEQUENCE [LARGE SCALE GENOMIC DNA]</scope>
    <source>
        <strain evidence="12 13">JCM 14942</strain>
    </source>
</reference>
<evidence type="ECO:0000256" key="2">
    <source>
        <dbReference type="ARBA" id="ARBA00022475"/>
    </source>
</evidence>
<dbReference type="HAMAP" id="MF_00454">
    <property type="entry name" value="FluC"/>
    <property type="match status" value="1"/>
</dbReference>
<name>A0ABN1ZPS7_9ACTN</name>
<feature type="transmembrane region" description="Helical" evidence="10">
    <location>
        <begin position="110"/>
        <end position="128"/>
    </location>
</feature>
<keyword evidence="13" id="KW-1185">Reference proteome</keyword>
<evidence type="ECO:0000256" key="6">
    <source>
        <dbReference type="ARBA" id="ARBA00023303"/>
    </source>
</evidence>
<comment type="similarity">
    <text evidence="7 10">Belongs to the fluoride channel Fluc/FEX (TC 1.A.43) family.</text>
</comment>
<dbReference type="Pfam" id="PF02537">
    <property type="entry name" value="CRCB"/>
    <property type="match status" value="1"/>
</dbReference>
<dbReference type="PANTHER" id="PTHR28259:SF1">
    <property type="entry name" value="FLUORIDE EXPORT PROTEIN 1-RELATED"/>
    <property type="match status" value="1"/>
</dbReference>
<protein>
    <recommendedName>
        <fullName evidence="10">Fluoride-specific ion channel FluC</fullName>
    </recommendedName>
</protein>
<dbReference type="Proteomes" id="UP001500842">
    <property type="component" value="Unassembled WGS sequence"/>
</dbReference>
<keyword evidence="4 10" id="KW-1133">Transmembrane helix</keyword>
<feature type="transmembrane region" description="Helical" evidence="10">
    <location>
        <begin position="148"/>
        <end position="170"/>
    </location>
</feature>
<evidence type="ECO:0000256" key="8">
    <source>
        <dbReference type="ARBA" id="ARBA00035585"/>
    </source>
</evidence>
<keyword evidence="5 10" id="KW-0472">Membrane</keyword>
<evidence type="ECO:0000256" key="9">
    <source>
        <dbReference type="ARBA" id="ARBA00049940"/>
    </source>
</evidence>